<dbReference type="Proteomes" id="UP000326287">
    <property type="component" value="Chromosome"/>
</dbReference>
<accession>A0A5P9NFZ0</accession>
<dbReference type="InterPro" id="IPR050789">
    <property type="entry name" value="Diverse_Enzym_Activities"/>
</dbReference>
<dbReference type="PANTHER" id="PTHR43283">
    <property type="entry name" value="BETA-LACTAMASE-RELATED"/>
    <property type="match status" value="1"/>
</dbReference>
<dbReference type="Pfam" id="PF00144">
    <property type="entry name" value="Beta-lactamase"/>
    <property type="match status" value="1"/>
</dbReference>
<dbReference type="PANTHER" id="PTHR43283:SF7">
    <property type="entry name" value="BETA-LACTAMASE-RELATED DOMAIN-CONTAINING PROTEIN"/>
    <property type="match status" value="1"/>
</dbReference>
<keyword evidence="3" id="KW-1185">Reference proteome</keyword>
<dbReference type="SUPFAM" id="SSF56601">
    <property type="entry name" value="beta-lactamase/transpeptidase-like"/>
    <property type="match status" value="1"/>
</dbReference>
<dbReference type="AlphaFoldDB" id="A0A5P9NFZ0"/>
<dbReference type="InterPro" id="IPR001466">
    <property type="entry name" value="Beta-lactam-related"/>
</dbReference>
<name>A0A5P9NFZ0_9GAMM</name>
<reference evidence="2 3" key="1">
    <citation type="submission" date="2019-02" db="EMBL/GenBank/DDBJ databases">
        <authorList>
            <person name="Li S.-H."/>
        </authorList>
    </citation>
    <scope>NUCLEOTIDE SEQUENCE [LARGE SCALE GENOMIC DNA]</scope>
    <source>
        <strain evidence="2 3">IMCC14385</strain>
    </source>
</reference>
<evidence type="ECO:0000313" key="3">
    <source>
        <dbReference type="Proteomes" id="UP000326287"/>
    </source>
</evidence>
<dbReference type="RefSeq" id="WP_152660551.1">
    <property type="nucleotide sequence ID" value="NZ_CP036422.1"/>
</dbReference>
<dbReference type="Gene3D" id="3.40.710.10">
    <property type="entry name" value="DD-peptidase/beta-lactamase superfamily"/>
    <property type="match status" value="1"/>
</dbReference>
<keyword evidence="2" id="KW-0378">Hydrolase</keyword>
<proteinExistence type="predicted"/>
<sequence>MKRVAVVVLLAGLGLCLYGLSYLYRVGPIPAGFAAQAVCAGVFISGRDADDVYVHDIMAMQRRLVDFEVREQVVTATFGFWPITAVKQSVYRPGLGCARLGGGSVADLEGPESLVRELPESRRAWPELVSESEGVDSAAIRAALDRAFTDDAIEYEQRQNTRAVVIFHKGQLIAERYADGFGPDVPLDSWSMSKSATSALVGILVGRGQLDLSDKTGLKGWDTPGDLRSEVTIGHLLHMTSGLEFNEGYEEDPISDVTFMLMTAKDLPEFAVQYPITAKPGTRWAYQTASPVLLGRVIRDSFESDDEYNRFPQTALFNKIGMYNAHYQMDGGGTYVGGAMLFATARDWARFGLMYLNDGIVNGERILPEGWVELSTTPTDASMKARAYAAQFWLNQESAEQMMPSIPKDAYAARGHYGQSTFIIPSRDLVVVRMGQSFGTTAWNMEAFLFDILAALEG</sequence>
<organism evidence="2 3">
    <name type="scientific">Halioglobus maricola</name>
    <dbReference type="NCBI Taxonomy" id="2601894"/>
    <lineage>
        <taxon>Bacteria</taxon>
        <taxon>Pseudomonadati</taxon>
        <taxon>Pseudomonadota</taxon>
        <taxon>Gammaproteobacteria</taxon>
        <taxon>Cellvibrionales</taxon>
        <taxon>Halieaceae</taxon>
        <taxon>Halioglobus</taxon>
    </lineage>
</organism>
<protein>
    <submittedName>
        <fullName evidence="2">Class C beta-lactamase-related serine hydrolase</fullName>
    </submittedName>
</protein>
<evidence type="ECO:0000313" key="2">
    <source>
        <dbReference type="EMBL" id="QFU74439.1"/>
    </source>
</evidence>
<dbReference type="InterPro" id="IPR012338">
    <property type="entry name" value="Beta-lactam/transpept-like"/>
</dbReference>
<dbReference type="KEGG" id="halc:EY643_01530"/>
<gene>
    <name evidence="2" type="ORF">EY643_01530</name>
</gene>
<dbReference type="OrthoDB" id="119951at2"/>
<feature type="domain" description="Beta-lactamase-related" evidence="1">
    <location>
        <begin position="161"/>
        <end position="440"/>
    </location>
</feature>
<dbReference type="GO" id="GO:0016787">
    <property type="term" value="F:hydrolase activity"/>
    <property type="evidence" value="ECO:0007669"/>
    <property type="project" value="UniProtKB-KW"/>
</dbReference>
<dbReference type="EMBL" id="CP036422">
    <property type="protein sequence ID" value="QFU74439.1"/>
    <property type="molecule type" value="Genomic_DNA"/>
</dbReference>
<evidence type="ECO:0000259" key="1">
    <source>
        <dbReference type="Pfam" id="PF00144"/>
    </source>
</evidence>